<dbReference type="EMBL" id="ATDL01000022">
    <property type="protein sequence ID" value="ERJ57329.1"/>
    <property type="molecule type" value="Genomic_DNA"/>
</dbReference>
<evidence type="ECO:0000313" key="1">
    <source>
        <dbReference type="EMBL" id="ERJ57329.1"/>
    </source>
</evidence>
<dbReference type="Proteomes" id="UP000016584">
    <property type="component" value="Unassembled WGS sequence"/>
</dbReference>
<organism evidence="1 2">
    <name type="scientific">Sphingobacterium paucimobilis HER1398</name>
    <dbReference type="NCBI Taxonomy" id="1346330"/>
    <lineage>
        <taxon>Bacteria</taxon>
        <taxon>Pseudomonadati</taxon>
        <taxon>Bacteroidota</taxon>
        <taxon>Sphingobacteriia</taxon>
        <taxon>Sphingobacteriales</taxon>
        <taxon>Sphingobacteriaceae</taxon>
        <taxon>Sphingobacterium</taxon>
    </lineage>
</organism>
<gene>
    <name evidence="1" type="ORF">M472_00980</name>
</gene>
<dbReference type="STRING" id="1346330.M472_00980"/>
<evidence type="ECO:0000313" key="2">
    <source>
        <dbReference type="Proteomes" id="UP000016584"/>
    </source>
</evidence>
<comment type="caution">
    <text evidence="1">The sequence shown here is derived from an EMBL/GenBank/DDBJ whole genome shotgun (WGS) entry which is preliminary data.</text>
</comment>
<accession>U2IX94</accession>
<dbReference type="AlphaFoldDB" id="U2IX94"/>
<proteinExistence type="predicted"/>
<reference evidence="1 2" key="1">
    <citation type="journal article" date="2013" name="Genome Announc.">
        <title>The Draft Genome Sequence of Sphingomonas paucimobilis Strain HER1398 (Proteobacteria), Host to the Giant PAU Phage, Indicates That It Is a Member of the Genus Sphingobacterium (Bacteroidetes).</title>
        <authorList>
            <person name="White R.A.III."/>
            <person name="Suttle C.A."/>
        </authorList>
    </citation>
    <scope>NUCLEOTIDE SEQUENCE [LARGE SCALE GENOMIC DNA]</scope>
    <source>
        <strain evidence="1 2">HER1398</strain>
    </source>
</reference>
<sequence>MHLEPKNHLTKLPNNPEVLILEDQNYKIPPEGTTYHMQKQLRSGACFTDFGQKSKGTLLYFQDLSSLNKYAEHTQQSLSDVVSMQWPELGLSLPQSDQRAIQKGERYKLCHAYLIFEPTQPKDSIAMSRRYIRGLASIYEQLERPAIRTLPLPRYAHYALQGLVRTHGCWQQVEENAYLNAYLNDYETPPESMVQLAVLTPLVLHSTLERSNHAQQVIGSLTAGLSNFFDPILKAFVRWIPNKEHHLDHSEEQKKPRVMDSWYLQHPLIQLASLLEAKHLDADLENKFYQSLRFCIKVAHHFEYNWPIFYDLDTLEIIKEEAQPGQGGEKDVAGMYAYLMLKAYTLSGKKIYLTEAKRAAKTLFRFGFDLIYQSNNTAYAAEALLQLWVLTKEKKYLDYSELCLGNLLRNTGIWQRAYGNSKEYPTFFCLYPLTDAPYSAVFEEQETLASFHRYLRMAHTEKAPVAEDLQALMAEYTYYASCRLAYYLPSLLPKDILATRVKTGYLDAELWMPIEDLGDGWEAVGQVGQEVYGAGFLFQLIRYHYLSLDDTSSCCYIGYPYIEIDRKDQQVKIQVLGSSDYGCIVQVYGMKSNACTITLKDGSHYDLTKDNNRLKIKGAQEITIKWKS</sequence>
<dbReference type="SUPFAM" id="SSF48208">
    <property type="entry name" value="Six-hairpin glycosidases"/>
    <property type="match status" value="1"/>
</dbReference>
<name>U2IX94_9SPHI</name>
<protein>
    <submittedName>
        <fullName evidence="1">Uncharacterized protein</fullName>
    </submittedName>
</protein>
<dbReference type="GO" id="GO:0005975">
    <property type="term" value="P:carbohydrate metabolic process"/>
    <property type="evidence" value="ECO:0007669"/>
    <property type="project" value="InterPro"/>
</dbReference>
<dbReference type="eggNOG" id="ENOG502Z8JY">
    <property type="taxonomic scope" value="Bacteria"/>
</dbReference>
<dbReference type="InterPro" id="IPR008928">
    <property type="entry name" value="6-hairpin_glycosidase_sf"/>
</dbReference>
<dbReference type="PATRIC" id="fig|1346330.5.peg.4059"/>
<keyword evidence="2" id="KW-1185">Reference proteome</keyword>